<organism evidence="2 3">
    <name type="scientific">Aromatoleum diolicum</name>
    <dbReference type="NCBI Taxonomy" id="75796"/>
    <lineage>
        <taxon>Bacteria</taxon>
        <taxon>Pseudomonadati</taxon>
        <taxon>Pseudomonadota</taxon>
        <taxon>Betaproteobacteria</taxon>
        <taxon>Rhodocyclales</taxon>
        <taxon>Rhodocyclaceae</taxon>
        <taxon>Aromatoleum</taxon>
    </lineage>
</organism>
<protein>
    <recommendedName>
        <fullName evidence="4">Zinc-dependent peptidase</fullName>
    </recommendedName>
</protein>
<feature type="region of interest" description="Disordered" evidence="1">
    <location>
        <begin position="254"/>
        <end position="279"/>
    </location>
</feature>
<dbReference type="SUPFAM" id="SSF55486">
    <property type="entry name" value="Metalloproteases ('zincins'), catalytic domain"/>
    <property type="match status" value="1"/>
</dbReference>
<dbReference type="RefSeq" id="WP_169259276.1">
    <property type="nucleotide sequence ID" value="NZ_WTVQ01000006.1"/>
</dbReference>
<dbReference type="PANTHER" id="PTHR30164:SF2">
    <property type="entry name" value="PROTEIN MTFA"/>
    <property type="match status" value="1"/>
</dbReference>
<dbReference type="InterPro" id="IPR010384">
    <property type="entry name" value="MtfA_fam"/>
</dbReference>
<name>A0ABX1Q6X8_9RHOO</name>
<evidence type="ECO:0000313" key="2">
    <source>
        <dbReference type="EMBL" id="NMG74119.1"/>
    </source>
</evidence>
<reference evidence="2 3" key="1">
    <citation type="submission" date="2019-12" db="EMBL/GenBank/DDBJ databases">
        <title>Comparative genomics gives insights into the taxonomy of the Azoarcus-Aromatoleum group and reveals separate origins of nif in the plant-associated Azoarcus and non-plant-associated Aromatoleum sub-groups.</title>
        <authorList>
            <person name="Lafos M."/>
            <person name="Maluk M."/>
            <person name="Batista M."/>
            <person name="Junghare M."/>
            <person name="Carmona M."/>
            <person name="Faoro H."/>
            <person name="Cruz L.M."/>
            <person name="Battistoni F."/>
            <person name="De Souza E."/>
            <person name="Pedrosa F."/>
            <person name="Chen W.-M."/>
            <person name="Poole P.S."/>
            <person name="Dixon R.A."/>
            <person name="James E.K."/>
        </authorList>
    </citation>
    <scope>NUCLEOTIDE SEQUENCE [LARGE SCALE GENOMIC DNA]</scope>
    <source>
        <strain evidence="2 3">22Lin</strain>
    </source>
</reference>
<gene>
    <name evidence="2" type="ORF">GPA25_05050</name>
</gene>
<evidence type="ECO:0008006" key="4">
    <source>
        <dbReference type="Google" id="ProtNLM"/>
    </source>
</evidence>
<dbReference type="Proteomes" id="UP000648984">
    <property type="component" value="Unassembled WGS sequence"/>
</dbReference>
<proteinExistence type="predicted"/>
<dbReference type="InterPro" id="IPR042252">
    <property type="entry name" value="MtfA_N"/>
</dbReference>
<dbReference type="EMBL" id="WTVQ01000006">
    <property type="protein sequence ID" value="NMG74119.1"/>
    <property type="molecule type" value="Genomic_DNA"/>
</dbReference>
<sequence>MFEFLRKWRHTRRLAAVQVPEAMWVRVEARLRFLDYLTTAHRAQLRELARAFIAEKQFHGAQGLVLNDQIILAIALQACLPVLRVGLGAYRGWVGVVVYPGDFVIPRQEMDAAGVVHEYDDEVLGEAWEGGPVLVSWYGQGDAPDGVNVVIHEFAHKLDMLNGTVDGLPILPADMSRKVWAEAFSDAYERFCDQVDSGRDTALDPYAAEHPGEFFAVASEAFFETPCMLQREFPAIYEQLSMFYRADPATGERRLRNRCPGSGNVDTAAGQQGSAAESP</sequence>
<dbReference type="PANTHER" id="PTHR30164">
    <property type="entry name" value="MTFA PEPTIDASE"/>
    <property type="match status" value="1"/>
</dbReference>
<feature type="compositionally biased region" description="Polar residues" evidence="1">
    <location>
        <begin position="269"/>
        <end position="279"/>
    </location>
</feature>
<keyword evidence="3" id="KW-1185">Reference proteome</keyword>
<evidence type="ECO:0000256" key="1">
    <source>
        <dbReference type="SAM" id="MobiDB-lite"/>
    </source>
</evidence>
<evidence type="ECO:0000313" key="3">
    <source>
        <dbReference type="Proteomes" id="UP000648984"/>
    </source>
</evidence>
<dbReference type="Gene3D" id="1.10.472.150">
    <property type="entry name" value="Glucose-regulated metallo-peptidase M90, N-terminal domain"/>
    <property type="match status" value="1"/>
</dbReference>
<dbReference type="InterPro" id="IPR024079">
    <property type="entry name" value="MetalloPept_cat_dom_sf"/>
</dbReference>
<dbReference type="Pfam" id="PF06167">
    <property type="entry name" value="Peptidase_M90"/>
    <property type="match status" value="1"/>
</dbReference>
<dbReference type="CDD" id="cd20169">
    <property type="entry name" value="Peptidase_M90_mtfA"/>
    <property type="match status" value="1"/>
</dbReference>
<comment type="caution">
    <text evidence="2">The sequence shown here is derived from an EMBL/GenBank/DDBJ whole genome shotgun (WGS) entry which is preliminary data.</text>
</comment>
<dbReference type="Gene3D" id="3.40.390.10">
    <property type="entry name" value="Collagenase (Catalytic Domain)"/>
    <property type="match status" value="1"/>
</dbReference>
<accession>A0ABX1Q6X8</accession>